<name>A0A2I6SBN6_9VIRU</name>
<organism evidence="1">
    <name type="scientific">White spot syndrome virus</name>
    <dbReference type="NCBI Taxonomy" id="342409"/>
    <lineage>
        <taxon>Viruses</taxon>
        <taxon>Viruses incertae sedis</taxon>
        <taxon>Naldaviricetes</taxon>
        <taxon>Nimaviridae</taxon>
        <taxon>Whispovirus</taxon>
    </lineage>
</organism>
<accession>A0A2I6SBN6</accession>
<protein>
    <submittedName>
        <fullName evidence="1">WSSV096</fullName>
    </submittedName>
</protein>
<sequence length="45" mass="5316">MEPVMKGWNNIVQLQQTFKKASDKLTHLLRSGGIPPRSQRNKRYY</sequence>
<reference evidence="1" key="2">
    <citation type="journal article" date="2018" name="Genome Announc.">
        <title>First Report of a Complete Genome Sequence of White spot syndrome virus from India.</title>
        <authorList>
            <person name="Vinaya Kumar K."/>
            <person name="Shekhar M.S."/>
            <person name="Otta S.K."/>
            <person name="Karthic K."/>
            <person name="Ashok Kumar J."/>
            <person name="Gopikrishna G."/>
            <person name="Vijayan K.K."/>
        </authorList>
    </citation>
    <scope>NUCLEOTIDE SEQUENCE</scope>
    <source>
        <strain evidence="1">IN_AP4RU</strain>
    </source>
</reference>
<reference evidence="1" key="1">
    <citation type="submission" date="2017-12" db="EMBL/GenBank/DDBJ databases">
        <authorList>
            <person name="Katneni V.K."/>
            <person name="Shekhar M.S."/>
            <person name="Otta S.K."/>
            <person name="Karthic K."/>
            <person name="Jangam A.K."/>
            <person name="Gopikrishna G."/>
            <person name="Vijayan K.K."/>
        </authorList>
    </citation>
    <scope>NUCLEOTIDE SEQUENCE [LARGE SCALE GENOMIC DNA]</scope>
    <source>
        <strain evidence="1">IN_AP4RU</strain>
    </source>
</reference>
<dbReference type="Proteomes" id="UP000267352">
    <property type="component" value="Segment"/>
</dbReference>
<dbReference type="EMBL" id="MG702567">
    <property type="protein sequence ID" value="AUO14955.1"/>
    <property type="molecule type" value="Genomic_DNA"/>
</dbReference>
<proteinExistence type="predicted"/>
<evidence type="ECO:0000313" key="1">
    <source>
        <dbReference type="EMBL" id="AUO14955.1"/>
    </source>
</evidence>